<dbReference type="PANTHER" id="PTHR47691">
    <property type="entry name" value="REGULATOR-RELATED"/>
    <property type="match status" value="1"/>
</dbReference>
<dbReference type="InterPro" id="IPR000160">
    <property type="entry name" value="GGDEF_dom"/>
</dbReference>
<keyword evidence="1" id="KW-0802">TPR repeat</keyword>
<keyword evidence="3" id="KW-0548">Nucleotidyltransferase</keyword>
<dbReference type="InterPro" id="IPR029787">
    <property type="entry name" value="Nucleotide_cyclase"/>
</dbReference>
<organism evidence="3 4">
    <name type="scientific">candidate division CSSED10-310 bacterium</name>
    <dbReference type="NCBI Taxonomy" id="2855610"/>
    <lineage>
        <taxon>Bacteria</taxon>
        <taxon>Bacteria division CSSED10-310</taxon>
    </lineage>
</organism>
<dbReference type="Pfam" id="PF13401">
    <property type="entry name" value="AAA_22"/>
    <property type="match status" value="1"/>
</dbReference>
<dbReference type="PROSITE" id="PS50293">
    <property type="entry name" value="TPR_REGION"/>
    <property type="match status" value="1"/>
</dbReference>
<evidence type="ECO:0000313" key="4">
    <source>
        <dbReference type="Proteomes" id="UP001594351"/>
    </source>
</evidence>
<dbReference type="InterPro" id="IPR049945">
    <property type="entry name" value="AAA_22"/>
</dbReference>
<dbReference type="GO" id="GO:0052621">
    <property type="term" value="F:diguanylate cyclase activity"/>
    <property type="evidence" value="ECO:0007669"/>
    <property type="project" value="UniProtKB-EC"/>
</dbReference>
<keyword evidence="3" id="KW-0808">Transferase</keyword>
<dbReference type="SUPFAM" id="SSF48452">
    <property type="entry name" value="TPR-like"/>
    <property type="match status" value="3"/>
</dbReference>
<dbReference type="EC" id="2.7.7.65" evidence="3"/>
<dbReference type="EMBL" id="JBHPBY010000257">
    <property type="protein sequence ID" value="MFC1852041.1"/>
    <property type="molecule type" value="Genomic_DNA"/>
</dbReference>
<proteinExistence type="predicted"/>
<dbReference type="Gene3D" id="1.25.40.10">
    <property type="entry name" value="Tetratricopeptide repeat domain"/>
    <property type="match status" value="2"/>
</dbReference>
<keyword evidence="4" id="KW-1185">Reference proteome</keyword>
<reference evidence="3 4" key="1">
    <citation type="submission" date="2024-09" db="EMBL/GenBank/DDBJ databases">
        <title>Laminarin stimulates single cell rates of sulfate reduction while oxygen inhibits transcriptomic activity in coastal marine sediment.</title>
        <authorList>
            <person name="Lindsay M."/>
            <person name="Orcutt B."/>
            <person name="Emerson D."/>
            <person name="Stepanauskas R."/>
            <person name="D'Angelo T."/>
        </authorList>
    </citation>
    <scope>NUCLEOTIDE SEQUENCE [LARGE SCALE GENOMIC DNA]</scope>
    <source>
        <strain evidence="3">SAG AM-311-K15</strain>
    </source>
</reference>
<gene>
    <name evidence="3" type="ORF">ACFL27_17750</name>
</gene>
<dbReference type="Gene3D" id="3.40.50.300">
    <property type="entry name" value="P-loop containing nucleotide triphosphate hydrolases"/>
    <property type="match status" value="1"/>
</dbReference>
<name>A0ABV6Z0R4_UNCC1</name>
<accession>A0ABV6Z0R4</accession>
<dbReference type="Proteomes" id="UP001594351">
    <property type="component" value="Unassembled WGS sequence"/>
</dbReference>
<dbReference type="Gene3D" id="3.30.70.270">
    <property type="match status" value="1"/>
</dbReference>
<dbReference type="InterPro" id="IPR027417">
    <property type="entry name" value="P-loop_NTPase"/>
</dbReference>
<dbReference type="SUPFAM" id="SSF52540">
    <property type="entry name" value="P-loop containing nucleoside triphosphate hydrolases"/>
    <property type="match status" value="2"/>
</dbReference>
<dbReference type="InterPro" id="IPR043128">
    <property type="entry name" value="Rev_trsase/Diguanyl_cyclase"/>
</dbReference>
<comment type="caution">
    <text evidence="3">The sequence shown here is derived from an EMBL/GenBank/DDBJ whole genome shotgun (WGS) entry which is preliminary data.</text>
</comment>
<evidence type="ECO:0000256" key="1">
    <source>
        <dbReference type="PROSITE-ProRule" id="PRU00339"/>
    </source>
</evidence>
<dbReference type="SMART" id="SM00028">
    <property type="entry name" value="TPR"/>
    <property type="match status" value="8"/>
</dbReference>
<dbReference type="Pfam" id="PF00990">
    <property type="entry name" value="GGDEF"/>
    <property type="match status" value="1"/>
</dbReference>
<dbReference type="CDD" id="cd01949">
    <property type="entry name" value="GGDEF"/>
    <property type="match status" value="1"/>
</dbReference>
<dbReference type="SMART" id="SM00382">
    <property type="entry name" value="AAA"/>
    <property type="match status" value="2"/>
</dbReference>
<dbReference type="PANTHER" id="PTHR47691:SF3">
    <property type="entry name" value="HTH-TYPE TRANSCRIPTIONAL REGULATOR RV0890C-RELATED"/>
    <property type="match status" value="1"/>
</dbReference>
<dbReference type="Pfam" id="PF00515">
    <property type="entry name" value="TPR_1"/>
    <property type="match status" value="1"/>
</dbReference>
<dbReference type="SMART" id="SM00267">
    <property type="entry name" value="GGDEF"/>
    <property type="match status" value="1"/>
</dbReference>
<dbReference type="Pfam" id="PF13424">
    <property type="entry name" value="TPR_12"/>
    <property type="match status" value="2"/>
</dbReference>
<dbReference type="SUPFAM" id="SSF55073">
    <property type="entry name" value="Nucleotide cyclase"/>
    <property type="match status" value="1"/>
</dbReference>
<dbReference type="InterPro" id="IPR019734">
    <property type="entry name" value="TPR_rpt"/>
</dbReference>
<dbReference type="InterPro" id="IPR003593">
    <property type="entry name" value="AAA+_ATPase"/>
</dbReference>
<protein>
    <submittedName>
        <fullName evidence="3">Diguanylate cyclase</fullName>
        <ecNumber evidence="3">2.7.7.65</ecNumber>
    </submittedName>
</protein>
<evidence type="ECO:0000313" key="3">
    <source>
        <dbReference type="EMBL" id="MFC1852041.1"/>
    </source>
</evidence>
<sequence length="1266" mass="144446">MNNESTIKDPLTGVYNRSYLQEQMQVEVKRAARYGEGFSLLFIDLDYFKSVNDAFGYTHGDVVLKELAERLVSQIRDSDLIFRFGGDEFIILLPNTSKKTAHTLSKRILNAISASPFPGDSPLFLTTSISIVSFPADGETDELLFKKADLRLHEAKRRGRNQIILEDYPHPSHISFDEISRLIERDQDVGKFLTFIGELQEKKRGVFIVHGARGSGKSRFLYEIGQGVKRRGYECLNLRGNKALKLRVFGVFKEFLNNNPTLPPFSEDLPVYILLLEEYLEFHNKCGLFVIVDDIQYLDRATKDFLDAILSSSEIPFAAIVYSTDSVLASRELFNAALSISVEMQAFSREGIHILLRSILQWEPPKKFMEWLYKQTNGYPAILQDSLSFLTERGILEKKGPSWIFNRAYENLDLAERLGYYRSPPLHNLPTMLTEFVGRHNEIKILKAFLDTRRFITVIGPGGSGKTRLAVHLAENVLDLFHDGVYFIDLTPLDSADLLADTIARAIGFVFTAGEDSHHQLMNYLKTKEMLLVIDNFEHLMSSAPQVKKILAETPEIKIIVTSREKLDLEGETLFELSGMHFPLQESIETIDEFSAVQLFLRSAPRFQPDFKPSKEDKRAIIRICQLLDGLPLGIVLAVPWLRVLSCDEIAAEIEKNLDFLTTTKRDVVERHRSLRAAFEPSWNFLTVPERRAYMKLSVFLGGFDRIAAEQVANTSLLFIATLVDKSLVQRKAYGRYYILDVLRQLVEERIAEDEALRDQTKNSHAEYYTSFLAEREEELKGKRQKEVLDEIQGDIENVRAAWNWALDRENTTLIGRACGALATFYTMRSWISIGSETFRKAAAKIRLLAQATDSDRELSLLLAKLTSRAGSFEFRLSRYQSAEKHFQESLTLFRHFDIQNRVGDMLSMLGNVALYQGECLKARELYQDSLKIRKELNDHEAMPLSLINLGHTAYQLSEYEEAKRLFLEGLQMKLESDDQFDVAYLLNNLGSTAFKMGDFDEALQYYQQSLKIRRLIGDQSGIGTCLLNLGIFHLRQLKYSEGEALLEESLDTARELGDRRGEAFCLDNLGFSVYLQEDYDKAENLMLEGLQIRTAINDRSGMATSLAHLAMVALKQNKLQKAEDLTSQSLTLSQETRNKIIEIISYRHRGQIEIRLNHREEASQNFSLALNMATDIQDTPLMLDILTHIAEFKAHFQELEVALEILLFVEKHPKFDFKQDREATKLLADVQKQVPAKQKKAIRAAAKKISLTDLITKILDTLGSN</sequence>
<dbReference type="NCBIfam" id="TIGR00254">
    <property type="entry name" value="GGDEF"/>
    <property type="match status" value="1"/>
</dbReference>
<evidence type="ECO:0000259" key="2">
    <source>
        <dbReference type="PROSITE" id="PS50887"/>
    </source>
</evidence>
<dbReference type="InterPro" id="IPR011990">
    <property type="entry name" value="TPR-like_helical_dom_sf"/>
</dbReference>
<dbReference type="PROSITE" id="PS50005">
    <property type="entry name" value="TPR"/>
    <property type="match status" value="1"/>
</dbReference>
<feature type="repeat" description="TPR" evidence="1">
    <location>
        <begin position="984"/>
        <end position="1017"/>
    </location>
</feature>
<feature type="domain" description="GGDEF" evidence="2">
    <location>
        <begin position="36"/>
        <end position="168"/>
    </location>
</feature>
<dbReference type="PROSITE" id="PS50887">
    <property type="entry name" value="GGDEF"/>
    <property type="match status" value="1"/>
</dbReference>